<comment type="caution">
    <text evidence="2">The sequence shown here is derived from an EMBL/GenBank/DDBJ whole genome shotgun (WGS) entry which is preliminary data.</text>
</comment>
<dbReference type="AlphaFoldDB" id="A0AA86YFI6"/>
<reference evidence="2 3" key="3">
    <citation type="submission" date="2008-05" db="EMBL/GenBank/DDBJ databases">
        <authorList>
            <person name="Fulton L."/>
            <person name="Clifton S."/>
            <person name="Fulton B."/>
            <person name="Xu J."/>
            <person name="Minx P."/>
            <person name="Pepin K.H."/>
            <person name="Johnson M."/>
            <person name="Thiruvilangam P."/>
            <person name="Bhonagiri V."/>
            <person name="Nash W.E."/>
            <person name="Mardis E.R."/>
            <person name="Wilson R.K."/>
        </authorList>
    </citation>
    <scope>NUCLEOTIDE SEQUENCE [LARGE SCALE GENOMIC DNA]</scope>
    <source>
        <strain evidence="2 3">ATCC 25827</strain>
    </source>
</reference>
<dbReference type="EMBL" id="ABJD02000115">
    <property type="protein sequence ID" value="EDU57712.1"/>
    <property type="molecule type" value="Genomic_DNA"/>
</dbReference>
<gene>
    <name evidence="2" type="ORF">PROSTU_04134</name>
    <name evidence="1" type="ORF">PROSTU_04376</name>
</gene>
<proteinExistence type="predicted"/>
<evidence type="ECO:0000313" key="2">
    <source>
        <dbReference type="EMBL" id="EDU57865.1"/>
    </source>
</evidence>
<sequence length="55" mass="6124">MLIDAIVRASGTPTLHHHKPIITFTYTLELNEGQLRFNTISQGSLTIIVHRPSSP</sequence>
<reference evidence="3" key="2">
    <citation type="submission" date="2008-04" db="EMBL/GenBank/DDBJ databases">
        <title>Draft genome sequence of Providencia stuartii(ATCC 25827).</title>
        <authorList>
            <person name="Sudarsanam P."/>
            <person name="Ley R."/>
            <person name="Guruge J."/>
            <person name="Turnbaugh P.J."/>
            <person name="Mahowald M."/>
            <person name="Liep D."/>
            <person name="Gordon J."/>
        </authorList>
    </citation>
    <scope>NUCLEOTIDE SEQUENCE [LARGE SCALE GENOMIC DNA]</scope>
    <source>
        <strain evidence="3">ATCC 25827</strain>
    </source>
</reference>
<protein>
    <submittedName>
        <fullName evidence="2">Uncharacterized protein</fullName>
    </submittedName>
</protein>
<reference evidence="3" key="1">
    <citation type="submission" date="2008-04" db="EMBL/GenBank/DDBJ databases">
        <title>Draft genome sequence of Providencia stuartii (ATCC 25827).</title>
        <authorList>
            <person name="Sudarsanam P."/>
            <person name="Ley R."/>
            <person name="Guruge J."/>
            <person name="Turnbaugh P.J."/>
            <person name="Mahowald M."/>
            <person name="Liep D."/>
            <person name="Gordon J."/>
        </authorList>
    </citation>
    <scope>NUCLEOTIDE SEQUENCE [LARGE SCALE GENOMIC DNA]</scope>
    <source>
        <strain evidence="3">ATCC 25827</strain>
    </source>
</reference>
<reference evidence="2" key="5">
    <citation type="submission" date="2016-11" db="EMBL/GenBank/DDBJ databases">
        <title>Draft genome sequence of Providencia stuartii(ATCC 25827).</title>
        <authorList>
            <person name="Sudarsanam P."/>
            <person name="Ley R."/>
            <person name="Guruge J."/>
            <person name="Turnbaugh P.J."/>
            <person name="Mahowald M."/>
            <person name="Liep D."/>
            <person name="Gordon J."/>
        </authorList>
    </citation>
    <scope>NUCLEOTIDE SEQUENCE</scope>
    <source>
        <strain evidence="2 3">ATCC 25827</strain>
    </source>
</reference>
<dbReference type="Proteomes" id="UP000004506">
    <property type="component" value="Unassembled WGS sequence"/>
</dbReference>
<dbReference type="EMBL" id="ABJD02000104">
    <property type="protein sequence ID" value="EDU57865.1"/>
    <property type="molecule type" value="Genomic_DNA"/>
</dbReference>
<accession>A0AA86YFI6</accession>
<organism evidence="2 3">
    <name type="scientific">Providencia stuartii ATCC 25827</name>
    <dbReference type="NCBI Taxonomy" id="471874"/>
    <lineage>
        <taxon>Bacteria</taxon>
        <taxon>Pseudomonadati</taxon>
        <taxon>Pseudomonadota</taxon>
        <taxon>Gammaproteobacteria</taxon>
        <taxon>Enterobacterales</taxon>
        <taxon>Morganellaceae</taxon>
        <taxon>Providencia</taxon>
    </lineage>
</organism>
<evidence type="ECO:0000313" key="1">
    <source>
        <dbReference type="EMBL" id="EDU57712.1"/>
    </source>
</evidence>
<name>A0AA86YFI6_PROST</name>
<evidence type="ECO:0000313" key="3">
    <source>
        <dbReference type="Proteomes" id="UP000004506"/>
    </source>
</evidence>
<reference evidence="2" key="4">
    <citation type="submission" date="2016-11" db="EMBL/GenBank/DDBJ databases">
        <title>Draft genome sequence of Providencia stuartii (ATCC 25827).</title>
        <authorList>
            <person name="Sudarsanam P."/>
            <person name="Ley R."/>
            <person name="Guruge J."/>
            <person name="Turnbaugh P.J."/>
            <person name="Mahowald M."/>
            <person name="Liep D."/>
            <person name="Gordon J."/>
        </authorList>
    </citation>
    <scope>NUCLEOTIDE SEQUENCE</scope>
    <source>
        <strain evidence="2">ATCC 25827</strain>
    </source>
</reference>